<proteinExistence type="predicted"/>
<dbReference type="EMBL" id="OD005262">
    <property type="protein sequence ID" value="CAD7411292.1"/>
    <property type="molecule type" value="Genomic_DNA"/>
</dbReference>
<accession>A0A7R9DCZ7</accession>
<evidence type="ECO:0000313" key="1">
    <source>
        <dbReference type="EMBL" id="CAD7411292.1"/>
    </source>
</evidence>
<dbReference type="Gene3D" id="3.30.420.510">
    <property type="match status" value="1"/>
</dbReference>
<dbReference type="InterPro" id="IPR043129">
    <property type="entry name" value="ATPase_NBD"/>
</dbReference>
<name>A0A7R9DCZ7_TIMPO</name>
<sequence length="409" mass="44890">MSPTGLCSIHPIESCMKPNDVGIKMLSVFDTCGVVLLHIPRSSLSLPFLCSVAGRWKEEGGGGVTQQGASSRELAIQAQRIVKGAIQAQRIIKGASYPSTVHWRMIVHSSSAPSQPHISLSSMPWFGMDIGGTLCKLVYFEPKDITPDEADAEVETLKNIRRYLTKNSAYGKTGHRDTHLQAWPALLSQPTSYYPLEQFCQTSLADKLPGPSEAHSIVQEVVRLQPRFLLRSRVEEEENLKRVSPFILGRMINGAANIGTIKYSLTANILAITEIPLSNSAHLQVKVEPHRFLNVCKGVVTCYDLDCVSIEDICEELSPQHVTERSERVSKSLDLNIISPTLCTVFCARNLDIQSCNALVSQPMQIANRMLTTHRVSLISSASTALCLVSGLSNMDGQGKKNVYLDDTA</sequence>
<protein>
    <submittedName>
        <fullName evidence="1">Uncharacterized protein</fullName>
    </submittedName>
</protein>
<gene>
    <name evidence="1" type="ORF">TPSB3V08_LOCUS7798</name>
</gene>
<dbReference type="SUPFAM" id="SSF53067">
    <property type="entry name" value="Actin-like ATPase domain"/>
    <property type="match status" value="1"/>
</dbReference>
<dbReference type="AlphaFoldDB" id="A0A7R9DCZ7"/>
<organism evidence="1">
    <name type="scientific">Timema poppense</name>
    <name type="common">Walking stick</name>
    <dbReference type="NCBI Taxonomy" id="170557"/>
    <lineage>
        <taxon>Eukaryota</taxon>
        <taxon>Metazoa</taxon>
        <taxon>Ecdysozoa</taxon>
        <taxon>Arthropoda</taxon>
        <taxon>Hexapoda</taxon>
        <taxon>Insecta</taxon>
        <taxon>Pterygota</taxon>
        <taxon>Neoptera</taxon>
        <taxon>Polyneoptera</taxon>
        <taxon>Phasmatodea</taxon>
        <taxon>Timematodea</taxon>
        <taxon>Timematoidea</taxon>
        <taxon>Timematidae</taxon>
        <taxon>Timema</taxon>
    </lineage>
</organism>
<reference evidence="1" key="1">
    <citation type="submission" date="2020-11" db="EMBL/GenBank/DDBJ databases">
        <authorList>
            <person name="Tran Van P."/>
        </authorList>
    </citation>
    <scope>NUCLEOTIDE SEQUENCE</scope>
</reference>